<keyword evidence="3 5" id="KW-1133">Transmembrane helix</keyword>
<dbReference type="InterPro" id="IPR010432">
    <property type="entry name" value="RDD"/>
</dbReference>
<evidence type="ECO:0000313" key="8">
    <source>
        <dbReference type="Proteomes" id="UP001501436"/>
    </source>
</evidence>
<keyword evidence="4 5" id="KW-0472">Membrane</keyword>
<dbReference type="PANTHER" id="PTHR38480">
    <property type="entry name" value="SLR0254 PROTEIN"/>
    <property type="match status" value="1"/>
</dbReference>
<dbReference type="Proteomes" id="UP001501436">
    <property type="component" value="Unassembled WGS sequence"/>
</dbReference>
<keyword evidence="8" id="KW-1185">Reference proteome</keyword>
<gene>
    <name evidence="7" type="ORF">GCM10023313_03000</name>
</gene>
<evidence type="ECO:0000256" key="4">
    <source>
        <dbReference type="ARBA" id="ARBA00023136"/>
    </source>
</evidence>
<feature type="transmembrane region" description="Helical" evidence="5">
    <location>
        <begin position="57"/>
        <end position="78"/>
    </location>
</feature>
<reference evidence="8" key="1">
    <citation type="journal article" date="2019" name="Int. J. Syst. Evol. Microbiol.">
        <title>The Global Catalogue of Microorganisms (GCM) 10K type strain sequencing project: providing services to taxonomists for standard genome sequencing and annotation.</title>
        <authorList>
            <consortium name="The Broad Institute Genomics Platform"/>
            <consortium name="The Broad Institute Genome Sequencing Center for Infectious Disease"/>
            <person name="Wu L."/>
            <person name="Ma J."/>
        </authorList>
    </citation>
    <scope>NUCLEOTIDE SEQUENCE [LARGE SCALE GENOMIC DNA]</scope>
    <source>
        <strain evidence="8">JCM 18283</strain>
    </source>
</reference>
<evidence type="ECO:0000256" key="5">
    <source>
        <dbReference type="SAM" id="Phobius"/>
    </source>
</evidence>
<sequence length="245" mass="27214">MQTVTIQTTQNVGIDYEIAGVGDRVLARMIDYGIFIALAIAGGIIMTSGGFGDSIMGWYFIVIGTIFVLYDLICEVFFNGQSLGKRVMKIRVISLNGKRPTFGQYLIRWLFRIVDFMITGVIGLICAAVTKNVQRVGDIVAGTTLIRTKPRTTIDNLVFTPTVDTYEPVFKEAAQLTDRDIALVNEVIHTYFKTGNATLIYNMAGKIKQHLAVNPPETMNDLLFLQTIVKDYSHMVTINAQLTNS</sequence>
<protein>
    <submittedName>
        <fullName evidence="7">RDD family protein</fullName>
    </submittedName>
</protein>
<dbReference type="Pfam" id="PF06271">
    <property type="entry name" value="RDD"/>
    <property type="match status" value="1"/>
</dbReference>
<keyword evidence="2 5" id="KW-0812">Transmembrane</keyword>
<dbReference type="EMBL" id="BAABJI010000001">
    <property type="protein sequence ID" value="GAA4903841.1"/>
    <property type="molecule type" value="Genomic_DNA"/>
</dbReference>
<evidence type="ECO:0000256" key="3">
    <source>
        <dbReference type="ARBA" id="ARBA00022989"/>
    </source>
</evidence>
<dbReference type="PANTHER" id="PTHR38480:SF1">
    <property type="entry name" value="SLR0254 PROTEIN"/>
    <property type="match status" value="1"/>
</dbReference>
<comment type="subcellular location">
    <subcellularLocation>
        <location evidence="1">Membrane</location>
        <topology evidence="1">Multi-pass membrane protein</topology>
    </subcellularLocation>
</comment>
<evidence type="ECO:0000256" key="2">
    <source>
        <dbReference type="ARBA" id="ARBA00022692"/>
    </source>
</evidence>
<evidence type="ECO:0000259" key="6">
    <source>
        <dbReference type="Pfam" id="PF06271"/>
    </source>
</evidence>
<accession>A0ABP9FJD3</accession>
<feature type="transmembrane region" description="Helical" evidence="5">
    <location>
        <begin position="32"/>
        <end position="51"/>
    </location>
</feature>
<feature type="domain" description="RDD" evidence="6">
    <location>
        <begin position="19"/>
        <end position="142"/>
    </location>
</feature>
<comment type="caution">
    <text evidence="7">The sequence shown here is derived from an EMBL/GenBank/DDBJ whole genome shotgun (WGS) entry which is preliminary data.</text>
</comment>
<evidence type="ECO:0000256" key="1">
    <source>
        <dbReference type="ARBA" id="ARBA00004141"/>
    </source>
</evidence>
<dbReference type="RefSeq" id="WP_345329108.1">
    <property type="nucleotide sequence ID" value="NZ_BAABJI010000001.1"/>
</dbReference>
<name>A0ABP9FJD3_9SPHI</name>
<evidence type="ECO:0000313" key="7">
    <source>
        <dbReference type="EMBL" id="GAA4903841.1"/>
    </source>
</evidence>
<feature type="transmembrane region" description="Helical" evidence="5">
    <location>
        <begin position="109"/>
        <end position="130"/>
    </location>
</feature>
<organism evidence="7 8">
    <name type="scientific">Mucilaginibacter defluvii</name>
    <dbReference type="NCBI Taxonomy" id="1196019"/>
    <lineage>
        <taxon>Bacteria</taxon>
        <taxon>Pseudomonadati</taxon>
        <taxon>Bacteroidota</taxon>
        <taxon>Sphingobacteriia</taxon>
        <taxon>Sphingobacteriales</taxon>
        <taxon>Sphingobacteriaceae</taxon>
        <taxon>Mucilaginibacter</taxon>
    </lineage>
</organism>
<proteinExistence type="predicted"/>